<reference evidence="2" key="1">
    <citation type="journal article" date="2019" name="Int. J. Syst. Evol. Microbiol.">
        <title>The Global Catalogue of Microorganisms (GCM) 10K type strain sequencing project: providing services to taxonomists for standard genome sequencing and annotation.</title>
        <authorList>
            <consortium name="The Broad Institute Genomics Platform"/>
            <consortium name="The Broad Institute Genome Sequencing Center for Infectious Disease"/>
            <person name="Wu L."/>
            <person name="Ma J."/>
        </authorList>
    </citation>
    <scope>NUCLEOTIDE SEQUENCE [LARGE SCALE GENOMIC DNA]</scope>
    <source>
        <strain evidence="2">NBRC 109341</strain>
    </source>
</reference>
<dbReference type="PANTHER" id="PTHR30632">
    <property type="entry name" value="MOLYBDATE-BINDING PERIPLASMIC PROTEIN"/>
    <property type="match status" value="1"/>
</dbReference>
<evidence type="ECO:0000313" key="1">
    <source>
        <dbReference type="EMBL" id="GLS14911.1"/>
    </source>
</evidence>
<evidence type="ECO:0000313" key="2">
    <source>
        <dbReference type="Proteomes" id="UP001156903"/>
    </source>
</evidence>
<organism evidence="1 2">
    <name type="scientific">Hydrogenophaga electricum</name>
    <dbReference type="NCBI Taxonomy" id="1230953"/>
    <lineage>
        <taxon>Bacteria</taxon>
        <taxon>Pseudomonadati</taxon>
        <taxon>Pseudomonadota</taxon>
        <taxon>Betaproteobacteria</taxon>
        <taxon>Burkholderiales</taxon>
        <taxon>Comamonadaceae</taxon>
        <taxon>Hydrogenophaga</taxon>
    </lineage>
</organism>
<proteinExistence type="predicted"/>
<comment type="caution">
    <text evidence="1">The sequence shown here is derived from an EMBL/GenBank/DDBJ whole genome shotgun (WGS) entry which is preliminary data.</text>
</comment>
<gene>
    <name evidence="1" type="ORF">GCM10007935_23440</name>
</gene>
<dbReference type="PANTHER" id="PTHR30632:SF14">
    <property type="entry name" value="TUNGSTATE_MOLYBDATE_CHROMATE-BINDING PROTEIN MODA"/>
    <property type="match status" value="1"/>
</dbReference>
<dbReference type="InterPro" id="IPR050682">
    <property type="entry name" value="ModA/WtpA"/>
</dbReference>
<sequence length="261" mass="27880">MERRQWLTAGLAWAALSTVPLRVGAQSDSATLLLMAGAGYRRPLEALCQAFTQETGIAVERSYGNLQQVFAQARASGRVDVLVGDADFIRKAEGLNLSQRLPLGQGVMALAWRRDLPGQPEPSGSAGARAWLEVAGLSVAMPHPQQAIYGLAAQQWLQAQGLWEGLQPRLKIVGTVPQVSAYLTSGQVDLGFVNLTEALGAQAQLGGFLPLPAGEGSYRPIEIVAAMPAPGAHPQTQAARERWTRFLSAPKAQELLRRAGL</sequence>
<protein>
    <recommendedName>
        <fullName evidence="3">Molybdate ABC transporter substrate-binding protein</fullName>
    </recommendedName>
</protein>
<dbReference type="Pfam" id="PF13531">
    <property type="entry name" value="SBP_bac_11"/>
    <property type="match status" value="1"/>
</dbReference>
<accession>A0ABQ6C3S5</accession>
<name>A0ABQ6C3S5_9BURK</name>
<dbReference type="EMBL" id="BSPB01000017">
    <property type="protein sequence ID" value="GLS14911.1"/>
    <property type="molecule type" value="Genomic_DNA"/>
</dbReference>
<keyword evidence="2" id="KW-1185">Reference proteome</keyword>
<dbReference type="Gene3D" id="3.40.190.10">
    <property type="entry name" value="Periplasmic binding protein-like II"/>
    <property type="match status" value="2"/>
</dbReference>
<dbReference type="SUPFAM" id="SSF53850">
    <property type="entry name" value="Periplasmic binding protein-like II"/>
    <property type="match status" value="1"/>
</dbReference>
<dbReference type="Proteomes" id="UP001156903">
    <property type="component" value="Unassembled WGS sequence"/>
</dbReference>
<evidence type="ECO:0008006" key="3">
    <source>
        <dbReference type="Google" id="ProtNLM"/>
    </source>
</evidence>